<reference evidence="2 3" key="1">
    <citation type="journal article" date="2016" name="Nat. Commun.">
        <title>Extremotolerant tardigrade genome and improved radiotolerance of human cultured cells by tardigrade-unique protein.</title>
        <authorList>
            <person name="Hashimoto T."/>
            <person name="Horikawa D.D."/>
            <person name="Saito Y."/>
            <person name="Kuwahara H."/>
            <person name="Kozuka-Hata H."/>
            <person name="Shin-I T."/>
            <person name="Minakuchi Y."/>
            <person name="Ohishi K."/>
            <person name="Motoyama A."/>
            <person name="Aizu T."/>
            <person name="Enomoto A."/>
            <person name="Kondo K."/>
            <person name="Tanaka S."/>
            <person name="Hara Y."/>
            <person name="Koshikawa S."/>
            <person name="Sagara H."/>
            <person name="Miura T."/>
            <person name="Yokobori S."/>
            <person name="Miyagawa K."/>
            <person name="Suzuki Y."/>
            <person name="Kubo T."/>
            <person name="Oyama M."/>
            <person name="Kohara Y."/>
            <person name="Fujiyama A."/>
            <person name="Arakawa K."/>
            <person name="Katayama T."/>
            <person name="Toyoda A."/>
            <person name="Kunieda T."/>
        </authorList>
    </citation>
    <scope>NUCLEOTIDE SEQUENCE [LARGE SCALE GENOMIC DNA]</scope>
    <source>
        <strain evidence="2 3">YOKOZUNA-1</strain>
    </source>
</reference>
<feature type="region of interest" description="Disordered" evidence="1">
    <location>
        <begin position="111"/>
        <end position="143"/>
    </location>
</feature>
<evidence type="ECO:0000313" key="3">
    <source>
        <dbReference type="Proteomes" id="UP000186922"/>
    </source>
</evidence>
<feature type="compositionally biased region" description="Basic and acidic residues" evidence="1">
    <location>
        <begin position="76"/>
        <end position="88"/>
    </location>
</feature>
<keyword evidence="3" id="KW-1185">Reference proteome</keyword>
<protein>
    <submittedName>
        <fullName evidence="2">Uncharacterized protein</fullName>
    </submittedName>
</protein>
<feature type="region of interest" description="Disordered" evidence="1">
    <location>
        <begin position="67"/>
        <end position="96"/>
    </location>
</feature>
<feature type="compositionally biased region" description="Polar residues" evidence="1">
    <location>
        <begin position="38"/>
        <end position="48"/>
    </location>
</feature>
<feature type="region of interest" description="Disordered" evidence="1">
    <location>
        <begin position="21"/>
        <end position="48"/>
    </location>
</feature>
<evidence type="ECO:0000313" key="2">
    <source>
        <dbReference type="EMBL" id="GAV04177.1"/>
    </source>
</evidence>
<evidence type="ECO:0000256" key="1">
    <source>
        <dbReference type="SAM" id="MobiDB-lite"/>
    </source>
</evidence>
<organism evidence="2 3">
    <name type="scientific">Ramazzottius varieornatus</name>
    <name type="common">Water bear</name>
    <name type="synonym">Tardigrade</name>
    <dbReference type="NCBI Taxonomy" id="947166"/>
    <lineage>
        <taxon>Eukaryota</taxon>
        <taxon>Metazoa</taxon>
        <taxon>Ecdysozoa</taxon>
        <taxon>Tardigrada</taxon>
        <taxon>Eutardigrada</taxon>
        <taxon>Parachela</taxon>
        <taxon>Hypsibioidea</taxon>
        <taxon>Ramazzottiidae</taxon>
        <taxon>Ramazzottius</taxon>
    </lineage>
</organism>
<name>A0A1D1VRH9_RAMVA</name>
<proteinExistence type="predicted"/>
<gene>
    <name evidence="2" type="primary">RvY_14492</name>
    <name evidence="2" type="synonym">RvY_14492.2</name>
    <name evidence="2" type="ORF">RvY_14492-2</name>
</gene>
<sequence length="143" mass="16481">MMVDPWTGLAMERDANWKGVQGAQTERPRKCRQPHCGISNSRQIEPNQLQDLSSQQLRPVLRKHLPNHVTSLPSHSDNRNHYFADKTRPSRNQSTETTVIENFCVFRAAPGQEHSQGENPQKDFHPSKSHGFRNKFLTSNHHH</sequence>
<dbReference type="EMBL" id="BDGG01000010">
    <property type="protein sequence ID" value="GAV04177.1"/>
    <property type="molecule type" value="Genomic_DNA"/>
</dbReference>
<comment type="caution">
    <text evidence="2">The sequence shown here is derived from an EMBL/GenBank/DDBJ whole genome shotgun (WGS) entry which is preliminary data.</text>
</comment>
<accession>A0A1D1VRH9</accession>
<dbReference type="AlphaFoldDB" id="A0A1D1VRH9"/>
<dbReference type="Proteomes" id="UP000186922">
    <property type="component" value="Unassembled WGS sequence"/>
</dbReference>